<dbReference type="PROSITE" id="PS00138">
    <property type="entry name" value="SUBTILASE_SER"/>
    <property type="match status" value="1"/>
</dbReference>
<evidence type="ECO:0000259" key="8">
    <source>
        <dbReference type="Pfam" id="PF00082"/>
    </source>
</evidence>
<organism evidence="10 11">
    <name type="scientific">Pseudoxanthomonas sacheonensis</name>
    <dbReference type="NCBI Taxonomy" id="443615"/>
    <lineage>
        <taxon>Bacteria</taxon>
        <taxon>Pseudomonadati</taxon>
        <taxon>Pseudomonadota</taxon>
        <taxon>Gammaproteobacteria</taxon>
        <taxon>Lysobacterales</taxon>
        <taxon>Lysobacteraceae</taxon>
        <taxon>Pseudoxanthomonas</taxon>
    </lineage>
</organism>
<dbReference type="PRINTS" id="PR00723">
    <property type="entry name" value="SUBTILISIN"/>
</dbReference>
<keyword evidence="11" id="KW-1185">Reference proteome</keyword>
<dbReference type="InterPro" id="IPR036852">
    <property type="entry name" value="Peptidase_S8/S53_dom_sf"/>
</dbReference>
<dbReference type="InterPro" id="IPR015500">
    <property type="entry name" value="Peptidase_S8_subtilisin-rel"/>
</dbReference>
<dbReference type="SUPFAM" id="SSF52743">
    <property type="entry name" value="Subtilisin-like"/>
    <property type="match status" value="1"/>
</dbReference>
<dbReference type="Pfam" id="PF04151">
    <property type="entry name" value="PPC"/>
    <property type="match status" value="1"/>
</dbReference>
<feature type="active site" description="Charge relay system" evidence="5">
    <location>
        <position position="464"/>
    </location>
</feature>
<name>A0ABU1RWL3_9GAMM</name>
<evidence type="ECO:0000256" key="4">
    <source>
        <dbReference type="ARBA" id="ARBA00022825"/>
    </source>
</evidence>
<dbReference type="Proteomes" id="UP001254759">
    <property type="component" value="Unassembled WGS sequence"/>
</dbReference>
<dbReference type="PROSITE" id="PS51892">
    <property type="entry name" value="SUBTILASE"/>
    <property type="match status" value="1"/>
</dbReference>
<evidence type="ECO:0000256" key="1">
    <source>
        <dbReference type="ARBA" id="ARBA00011073"/>
    </source>
</evidence>
<dbReference type="GO" id="GO:0006508">
    <property type="term" value="P:proteolysis"/>
    <property type="evidence" value="ECO:0007669"/>
    <property type="project" value="UniProtKB-KW"/>
</dbReference>
<feature type="active site" description="Charge relay system" evidence="5">
    <location>
        <position position="275"/>
    </location>
</feature>
<proteinExistence type="inferred from homology"/>
<dbReference type="Pfam" id="PF00082">
    <property type="entry name" value="Peptidase_S8"/>
    <property type="match status" value="1"/>
</dbReference>
<keyword evidence="4 5" id="KW-0720">Serine protease</keyword>
<dbReference type="InterPro" id="IPR007280">
    <property type="entry name" value="Peptidase_C_arc/bac"/>
</dbReference>
<reference evidence="10 11" key="1">
    <citation type="submission" date="2023-07" db="EMBL/GenBank/DDBJ databases">
        <title>Sorghum-associated microbial communities from plants grown in Nebraska, USA.</title>
        <authorList>
            <person name="Schachtman D."/>
        </authorList>
    </citation>
    <scope>NUCLEOTIDE SEQUENCE [LARGE SCALE GENOMIC DNA]</scope>
    <source>
        <strain evidence="10 11">BE107</strain>
    </source>
</reference>
<evidence type="ECO:0000256" key="7">
    <source>
        <dbReference type="SAM" id="SignalP"/>
    </source>
</evidence>
<evidence type="ECO:0000313" key="11">
    <source>
        <dbReference type="Proteomes" id="UP001254759"/>
    </source>
</evidence>
<evidence type="ECO:0000313" key="10">
    <source>
        <dbReference type="EMBL" id="MDR6843176.1"/>
    </source>
</evidence>
<protein>
    <submittedName>
        <fullName evidence="10">Serine protease</fullName>
        <ecNumber evidence="10">3.4.21.-</ecNumber>
    </submittedName>
</protein>
<evidence type="ECO:0000256" key="6">
    <source>
        <dbReference type="RuleBase" id="RU003355"/>
    </source>
</evidence>
<dbReference type="InterPro" id="IPR023827">
    <property type="entry name" value="Peptidase_S8_Asp-AS"/>
</dbReference>
<evidence type="ECO:0000259" key="9">
    <source>
        <dbReference type="Pfam" id="PF04151"/>
    </source>
</evidence>
<dbReference type="PANTHER" id="PTHR43806:SF11">
    <property type="entry name" value="CEREVISIN-RELATED"/>
    <property type="match status" value="1"/>
</dbReference>
<dbReference type="Gene3D" id="3.40.50.200">
    <property type="entry name" value="Peptidase S8/S53 domain"/>
    <property type="match status" value="1"/>
</dbReference>
<dbReference type="PROSITE" id="PS00136">
    <property type="entry name" value="SUBTILASE_ASP"/>
    <property type="match status" value="1"/>
</dbReference>
<dbReference type="Gene3D" id="2.60.120.380">
    <property type="match status" value="1"/>
</dbReference>
<dbReference type="PANTHER" id="PTHR43806">
    <property type="entry name" value="PEPTIDASE S8"/>
    <property type="match status" value="1"/>
</dbReference>
<evidence type="ECO:0000256" key="2">
    <source>
        <dbReference type="ARBA" id="ARBA00022670"/>
    </source>
</evidence>
<keyword evidence="7" id="KW-0732">Signal</keyword>
<feature type="domain" description="Peptidase C-terminal archaeal/bacterial" evidence="9">
    <location>
        <begin position="566"/>
        <end position="632"/>
    </location>
</feature>
<dbReference type="EC" id="3.4.21.-" evidence="10"/>
<keyword evidence="3 5" id="KW-0378">Hydrolase</keyword>
<feature type="chain" id="PRO_5045528358" evidence="7">
    <location>
        <begin position="27"/>
        <end position="647"/>
    </location>
</feature>
<dbReference type="GO" id="GO:0008233">
    <property type="term" value="F:peptidase activity"/>
    <property type="evidence" value="ECO:0007669"/>
    <property type="project" value="UniProtKB-KW"/>
</dbReference>
<feature type="active site" description="Charge relay system" evidence="5">
    <location>
        <position position="210"/>
    </location>
</feature>
<sequence length="647" mass="65497">MKKNKLGLAVATVVMLSSAAIVPALAAGPAQGRIVSRAQAAPDYVGATRLIVKYKNGSASSGTVAGKLTTVRQAAARIGLRQSAATGAKAAVPLNASHVRKLALGADAIKLSRSLSASETNALVAALRADASVEYAQVDRMMRAVEDFSAPVSMTSVLAAASGRVTPQAIPDDPYFSVYQWHYDDPNGGINTPAAWDLSTGAGTVVAVLDTGILPTHPDLGSGTHILPGYDFITDAFVSRRPTDDRVPGALDQGDWNPVAGECYAGSPVQESSWHGTHTAGTVGELTNNGSGGAGVAYNAQVLPVRVLGRCGGYTSDIADAIAWASGAPIAGVPNNTNPAEVINLSLGGGGACEAYEQAAINTAVANGSLVVISAGNQNANSSGYSPGNCQNVVTVGATRITGGRASYSNYGANVDIAAPGGGGGQDTGNGGWDGYVFSTGWDGATTPESGAGEFIYTGMAGTSMSAPHVTAVAALVQSALIANDKDPLTPTALETLLKTTARTFPVTIPASTPIGTGIVDAKAALDKALEEPCDPATEVCGPVATPLVNKVNVTGLSGAAGSEKLYSFEATAGSVLSFMTLGGSGNVSLYVSFEEEPSATSYDYKSTRPGNSETVRINAPQTQAGTYYVKLVGVAAYSGVTLVARQ</sequence>
<gene>
    <name evidence="10" type="ORF">J2W94_003483</name>
</gene>
<dbReference type="InterPro" id="IPR034176">
    <property type="entry name" value="Peptidases_S8_13"/>
</dbReference>
<evidence type="ECO:0000256" key="5">
    <source>
        <dbReference type="PROSITE-ProRule" id="PRU01240"/>
    </source>
</evidence>
<feature type="domain" description="Peptidase S8/S53" evidence="8">
    <location>
        <begin position="201"/>
        <end position="503"/>
    </location>
</feature>
<dbReference type="InterPro" id="IPR023828">
    <property type="entry name" value="Peptidase_S8_Ser-AS"/>
</dbReference>
<comment type="similarity">
    <text evidence="1 5 6">Belongs to the peptidase S8 family.</text>
</comment>
<evidence type="ECO:0000256" key="3">
    <source>
        <dbReference type="ARBA" id="ARBA00022801"/>
    </source>
</evidence>
<dbReference type="CDD" id="cd07496">
    <property type="entry name" value="Peptidases_S8_13"/>
    <property type="match status" value="1"/>
</dbReference>
<dbReference type="InterPro" id="IPR000209">
    <property type="entry name" value="Peptidase_S8/S53_dom"/>
</dbReference>
<dbReference type="InterPro" id="IPR050131">
    <property type="entry name" value="Peptidase_S8_subtilisin-like"/>
</dbReference>
<keyword evidence="2 5" id="KW-0645">Protease</keyword>
<feature type="signal peptide" evidence="7">
    <location>
        <begin position="1"/>
        <end position="26"/>
    </location>
</feature>
<dbReference type="EMBL" id="JAVDTT010000005">
    <property type="protein sequence ID" value="MDR6843176.1"/>
    <property type="molecule type" value="Genomic_DNA"/>
</dbReference>
<accession>A0ABU1RWL3</accession>
<comment type="caution">
    <text evidence="10">The sequence shown here is derived from an EMBL/GenBank/DDBJ whole genome shotgun (WGS) entry which is preliminary data.</text>
</comment>
<dbReference type="RefSeq" id="WP_310096097.1">
    <property type="nucleotide sequence ID" value="NZ_JAVDTT010000005.1"/>
</dbReference>